<dbReference type="Proteomes" id="UP001165341">
    <property type="component" value="Unassembled WGS sequence"/>
</dbReference>
<protein>
    <submittedName>
        <fullName evidence="2">Uncharacterized protein</fullName>
    </submittedName>
</protein>
<gene>
    <name evidence="2" type="ORF">MQH31_03575</name>
</gene>
<sequence>MLTVIEGVKYRVREEQGLDPIYAPDWVAVSTYAGLWLFVLAVIALAMTGIVAVVQRRRRHTKA</sequence>
<comment type="caution">
    <text evidence="2">The sequence shown here is derived from an EMBL/GenBank/DDBJ whole genome shotgun (WGS) entry which is preliminary data.</text>
</comment>
<feature type="transmembrane region" description="Helical" evidence="1">
    <location>
        <begin position="33"/>
        <end position="54"/>
    </location>
</feature>
<evidence type="ECO:0000256" key="1">
    <source>
        <dbReference type="SAM" id="Phobius"/>
    </source>
</evidence>
<keyword evidence="3" id="KW-1185">Reference proteome</keyword>
<dbReference type="EMBL" id="JALGAR010000001">
    <property type="protein sequence ID" value="MCI4656889.1"/>
    <property type="molecule type" value="Genomic_DNA"/>
</dbReference>
<evidence type="ECO:0000313" key="2">
    <source>
        <dbReference type="EMBL" id="MCI4656889.1"/>
    </source>
</evidence>
<name>A0AA41UG43_9MICO</name>
<evidence type="ECO:0000313" key="3">
    <source>
        <dbReference type="Proteomes" id="UP001165341"/>
    </source>
</evidence>
<dbReference type="AlphaFoldDB" id="A0AA41UG43"/>
<keyword evidence="1" id="KW-0812">Transmembrane</keyword>
<organism evidence="2 3">
    <name type="scientific">Cryobacterium zhongshanensis</name>
    <dbReference type="NCBI Taxonomy" id="2928153"/>
    <lineage>
        <taxon>Bacteria</taxon>
        <taxon>Bacillati</taxon>
        <taxon>Actinomycetota</taxon>
        <taxon>Actinomycetes</taxon>
        <taxon>Micrococcales</taxon>
        <taxon>Microbacteriaceae</taxon>
        <taxon>Cryobacterium</taxon>
    </lineage>
</organism>
<accession>A0AA41UG43</accession>
<keyword evidence="1" id="KW-0472">Membrane</keyword>
<reference evidence="2" key="1">
    <citation type="submission" date="2022-03" db="EMBL/GenBank/DDBJ databases">
        <title>Cryobacterium sp. nov. strain ZS14-85, isolated from Antarctic soil.</title>
        <authorList>
            <person name="Li J."/>
            <person name="Niu G."/>
        </authorList>
    </citation>
    <scope>NUCLEOTIDE SEQUENCE</scope>
    <source>
        <strain evidence="2">ZS14-85</strain>
    </source>
</reference>
<keyword evidence="1" id="KW-1133">Transmembrane helix</keyword>
<proteinExistence type="predicted"/>